<feature type="domain" description="ChsH2 rubredoxin-like zinc ribbon" evidence="2">
    <location>
        <begin position="16"/>
        <end position="43"/>
    </location>
</feature>
<dbReference type="InterPro" id="IPR052513">
    <property type="entry name" value="Thioester_dehydratase-like"/>
</dbReference>
<dbReference type="AlphaFoldDB" id="A0A1F7Y1X4"/>
<dbReference type="EMBL" id="MGGF01000042">
    <property type="protein sequence ID" value="OGM21272.1"/>
    <property type="molecule type" value="Genomic_DNA"/>
</dbReference>
<evidence type="ECO:0000259" key="1">
    <source>
        <dbReference type="Pfam" id="PF01796"/>
    </source>
</evidence>
<evidence type="ECO:0008006" key="5">
    <source>
        <dbReference type="Google" id="ProtNLM"/>
    </source>
</evidence>
<gene>
    <name evidence="3" type="ORF">A2863_00325</name>
</gene>
<dbReference type="Pfam" id="PF01796">
    <property type="entry name" value="OB_ChsH2_C"/>
    <property type="match status" value="1"/>
</dbReference>
<dbReference type="InterPro" id="IPR022002">
    <property type="entry name" value="ChsH2_Znr"/>
</dbReference>
<dbReference type="InterPro" id="IPR012340">
    <property type="entry name" value="NA-bd_OB-fold"/>
</dbReference>
<dbReference type="Proteomes" id="UP000178750">
    <property type="component" value="Unassembled WGS sequence"/>
</dbReference>
<evidence type="ECO:0000313" key="3">
    <source>
        <dbReference type="EMBL" id="OGM21272.1"/>
    </source>
</evidence>
<dbReference type="InterPro" id="IPR002878">
    <property type="entry name" value="ChsH2_C"/>
</dbReference>
<accession>A0A1F7Y1X4</accession>
<feature type="domain" description="ChsH2 C-terminal OB-fold" evidence="1">
    <location>
        <begin position="52"/>
        <end position="113"/>
    </location>
</feature>
<organism evidence="3 4">
    <name type="scientific">Candidatus Woesebacteria bacterium RIFCSPHIGHO2_01_FULL_38_9b</name>
    <dbReference type="NCBI Taxonomy" id="1802493"/>
    <lineage>
        <taxon>Bacteria</taxon>
        <taxon>Candidatus Woeseibacteriota</taxon>
    </lineage>
</organism>
<dbReference type="SUPFAM" id="SSF50249">
    <property type="entry name" value="Nucleic acid-binding proteins"/>
    <property type="match status" value="1"/>
</dbReference>
<sequence>MLNSSSSKAWRMQKVRYRLIGNYCMNCKKISYPAKSFCPSCRKSDSLKSHVLSPLGKIFSWSLLYVAPEGFEQLIPYPIALVKMDDGPIILSQITDYDLKDLKSGSRVEAVFRKLVEPNGESIIRYGLKFRPVGT</sequence>
<dbReference type="PANTHER" id="PTHR34075:SF5">
    <property type="entry name" value="BLR3430 PROTEIN"/>
    <property type="match status" value="1"/>
</dbReference>
<evidence type="ECO:0000259" key="2">
    <source>
        <dbReference type="Pfam" id="PF12172"/>
    </source>
</evidence>
<dbReference type="Gene3D" id="6.10.30.10">
    <property type="match status" value="1"/>
</dbReference>
<reference evidence="3 4" key="1">
    <citation type="journal article" date="2016" name="Nat. Commun.">
        <title>Thousands of microbial genomes shed light on interconnected biogeochemical processes in an aquifer system.</title>
        <authorList>
            <person name="Anantharaman K."/>
            <person name="Brown C.T."/>
            <person name="Hug L.A."/>
            <person name="Sharon I."/>
            <person name="Castelle C.J."/>
            <person name="Probst A.J."/>
            <person name="Thomas B.C."/>
            <person name="Singh A."/>
            <person name="Wilkins M.J."/>
            <person name="Karaoz U."/>
            <person name="Brodie E.L."/>
            <person name="Williams K.H."/>
            <person name="Hubbard S.S."/>
            <person name="Banfield J.F."/>
        </authorList>
    </citation>
    <scope>NUCLEOTIDE SEQUENCE [LARGE SCALE GENOMIC DNA]</scope>
</reference>
<dbReference type="Pfam" id="PF12172">
    <property type="entry name" value="zf-ChsH2"/>
    <property type="match status" value="1"/>
</dbReference>
<comment type="caution">
    <text evidence="3">The sequence shown here is derived from an EMBL/GenBank/DDBJ whole genome shotgun (WGS) entry which is preliminary data.</text>
</comment>
<protein>
    <recommendedName>
        <fullName evidence="5">DUF35 domain-containing protein</fullName>
    </recommendedName>
</protein>
<dbReference type="PANTHER" id="PTHR34075">
    <property type="entry name" value="BLR3430 PROTEIN"/>
    <property type="match status" value="1"/>
</dbReference>
<proteinExistence type="predicted"/>
<evidence type="ECO:0000313" key="4">
    <source>
        <dbReference type="Proteomes" id="UP000178750"/>
    </source>
</evidence>
<name>A0A1F7Y1X4_9BACT</name>